<comment type="caution">
    <text evidence="3">The sequence shown here is derived from an EMBL/GenBank/DDBJ whole genome shotgun (WGS) entry which is preliminary data.</text>
</comment>
<dbReference type="SUPFAM" id="SSF52172">
    <property type="entry name" value="CheY-like"/>
    <property type="match status" value="1"/>
</dbReference>
<organism evidence="3 4">
    <name type="scientific">Empedobacter brevis</name>
    <dbReference type="NCBI Taxonomy" id="247"/>
    <lineage>
        <taxon>Bacteria</taxon>
        <taxon>Pseudomonadati</taxon>
        <taxon>Bacteroidota</taxon>
        <taxon>Flavobacteriia</taxon>
        <taxon>Flavobacteriales</taxon>
        <taxon>Weeksellaceae</taxon>
        <taxon>Empedobacter</taxon>
    </lineage>
</organism>
<accession>A0AAJ1QDQ3</accession>
<dbReference type="GO" id="GO:0000160">
    <property type="term" value="P:phosphorelay signal transduction system"/>
    <property type="evidence" value="ECO:0007669"/>
    <property type="project" value="InterPro"/>
</dbReference>
<dbReference type="EMBL" id="JACAGJ010000003">
    <property type="protein sequence ID" value="MDM1072149.1"/>
    <property type="molecule type" value="Genomic_DNA"/>
</dbReference>
<dbReference type="Proteomes" id="UP001170959">
    <property type="component" value="Unassembled WGS sequence"/>
</dbReference>
<protein>
    <submittedName>
        <fullName evidence="3">Response regulator</fullName>
    </submittedName>
</protein>
<gene>
    <name evidence="3" type="ORF">HX001_06525</name>
</gene>
<proteinExistence type="predicted"/>
<dbReference type="Gene3D" id="3.40.50.2300">
    <property type="match status" value="1"/>
</dbReference>
<sequence>MAKVLLVEDDEDKREQIINFINKFDDYDLIEVRSYNSAVKAIRSSFFDLILLDMTLPTFDVNVNESGGRTQAFGGELILAEMDRKNISSKVIVITQFDLFGEGEEEINLENLDQRLKLQFNNYLGAIQYSVSYNSWQEILKRKIQKINLL</sequence>
<keyword evidence="1" id="KW-0597">Phosphoprotein</keyword>
<evidence type="ECO:0000259" key="2">
    <source>
        <dbReference type="PROSITE" id="PS50110"/>
    </source>
</evidence>
<feature type="domain" description="Response regulatory" evidence="2">
    <location>
        <begin position="3"/>
        <end position="147"/>
    </location>
</feature>
<dbReference type="PROSITE" id="PS50110">
    <property type="entry name" value="RESPONSE_REGULATORY"/>
    <property type="match status" value="1"/>
</dbReference>
<reference evidence="3" key="1">
    <citation type="submission" date="2020-06" db="EMBL/GenBank/DDBJ databases">
        <authorList>
            <person name="Dong N."/>
        </authorList>
    </citation>
    <scope>NUCLEOTIDE SEQUENCE</scope>
    <source>
        <strain evidence="3">R655-4</strain>
    </source>
</reference>
<reference evidence="3" key="2">
    <citation type="journal article" date="2022" name="Sci. Total Environ.">
        <title>Prevalence, transmission, and molecular epidemiology of tet(X)-positive bacteria among humans, animals, and environmental niches in China: An epidemiological, and genomic-based study.</title>
        <authorList>
            <person name="Dong N."/>
            <person name="Zeng Y."/>
            <person name="Cai C."/>
            <person name="Sun C."/>
            <person name="Lu J."/>
            <person name="Liu C."/>
            <person name="Zhou H."/>
            <person name="Sun Q."/>
            <person name="Shu L."/>
            <person name="Wang H."/>
            <person name="Wang Y."/>
            <person name="Wang S."/>
            <person name="Wu C."/>
            <person name="Chan E.W."/>
            <person name="Chen G."/>
            <person name="Shen Z."/>
            <person name="Chen S."/>
            <person name="Zhang R."/>
        </authorList>
    </citation>
    <scope>NUCLEOTIDE SEQUENCE</scope>
    <source>
        <strain evidence="3">R655-4</strain>
    </source>
</reference>
<evidence type="ECO:0000313" key="4">
    <source>
        <dbReference type="Proteomes" id="UP001170959"/>
    </source>
</evidence>
<dbReference type="RefSeq" id="WP_286492380.1">
    <property type="nucleotide sequence ID" value="NZ_JACAGJ010000003.1"/>
</dbReference>
<dbReference type="InterPro" id="IPR011006">
    <property type="entry name" value="CheY-like_superfamily"/>
</dbReference>
<dbReference type="Pfam" id="PF00072">
    <property type="entry name" value="Response_reg"/>
    <property type="match status" value="1"/>
</dbReference>
<dbReference type="AlphaFoldDB" id="A0AAJ1QDQ3"/>
<evidence type="ECO:0000256" key="1">
    <source>
        <dbReference type="PROSITE-ProRule" id="PRU00169"/>
    </source>
</evidence>
<name>A0AAJ1QDQ3_9FLAO</name>
<evidence type="ECO:0000313" key="3">
    <source>
        <dbReference type="EMBL" id="MDM1072149.1"/>
    </source>
</evidence>
<feature type="modified residue" description="4-aspartylphosphate" evidence="1">
    <location>
        <position position="53"/>
    </location>
</feature>
<dbReference type="InterPro" id="IPR001789">
    <property type="entry name" value="Sig_transdc_resp-reg_receiver"/>
</dbReference>